<accession>A0AAD7ZZ14</accession>
<keyword evidence="4" id="KW-1185">Reference proteome</keyword>
<reference evidence="3" key="2">
    <citation type="submission" date="2023-05" db="EMBL/GenBank/DDBJ databases">
        <authorList>
            <person name="Fouks B."/>
        </authorList>
    </citation>
    <scope>NUCLEOTIDE SEQUENCE</scope>
    <source>
        <strain evidence="3">Stay&amp;Tobe</strain>
        <tissue evidence="3">Testes</tissue>
    </source>
</reference>
<protein>
    <submittedName>
        <fullName evidence="3">Uncharacterized protein</fullName>
    </submittedName>
</protein>
<evidence type="ECO:0000256" key="2">
    <source>
        <dbReference type="SAM" id="Phobius"/>
    </source>
</evidence>
<evidence type="ECO:0000256" key="1">
    <source>
        <dbReference type="SAM" id="MobiDB-lite"/>
    </source>
</evidence>
<evidence type="ECO:0000313" key="4">
    <source>
        <dbReference type="Proteomes" id="UP001233999"/>
    </source>
</evidence>
<dbReference type="Proteomes" id="UP001233999">
    <property type="component" value="Unassembled WGS sequence"/>
</dbReference>
<organism evidence="3 4">
    <name type="scientific">Diploptera punctata</name>
    <name type="common">Pacific beetle cockroach</name>
    <dbReference type="NCBI Taxonomy" id="6984"/>
    <lineage>
        <taxon>Eukaryota</taxon>
        <taxon>Metazoa</taxon>
        <taxon>Ecdysozoa</taxon>
        <taxon>Arthropoda</taxon>
        <taxon>Hexapoda</taxon>
        <taxon>Insecta</taxon>
        <taxon>Pterygota</taxon>
        <taxon>Neoptera</taxon>
        <taxon>Polyneoptera</taxon>
        <taxon>Dictyoptera</taxon>
        <taxon>Blattodea</taxon>
        <taxon>Blaberoidea</taxon>
        <taxon>Blaberidae</taxon>
        <taxon>Diplopterinae</taxon>
        <taxon>Diploptera</taxon>
    </lineage>
</organism>
<keyword evidence="2" id="KW-0812">Transmembrane</keyword>
<dbReference type="EMBL" id="JASPKZ010005301">
    <property type="protein sequence ID" value="KAJ9588812.1"/>
    <property type="molecule type" value="Genomic_DNA"/>
</dbReference>
<keyword evidence="2" id="KW-1133">Transmembrane helix</keyword>
<dbReference type="AlphaFoldDB" id="A0AAD7ZZ14"/>
<comment type="caution">
    <text evidence="3">The sequence shown here is derived from an EMBL/GenBank/DDBJ whole genome shotgun (WGS) entry which is preliminary data.</text>
</comment>
<feature type="compositionally biased region" description="Polar residues" evidence="1">
    <location>
        <begin position="99"/>
        <end position="108"/>
    </location>
</feature>
<evidence type="ECO:0000313" key="3">
    <source>
        <dbReference type="EMBL" id="KAJ9588812.1"/>
    </source>
</evidence>
<keyword evidence="2" id="KW-0472">Membrane</keyword>
<feature type="transmembrane region" description="Helical" evidence="2">
    <location>
        <begin position="12"/>
        <end position="31"/>
    </location>
</feature>
<reference evidence="3" key="1">
    <citation type="journal article" date="2023" name="IScience">
        <title>Live-bearing cockroach genome reveals convergent evolutionary mechanisms linked to viviparity in insects and beyond.</title>
        <authorList>
            <person name="Fouks B."/>
            <person name="Harrison M.C."/>
            <person name="Mikhailova A.A."/>
            <person name="Marchal E."/>
            <person name="English S."/>
            <person name="Carruthers M."/>
            <person name="Jennings E.C."/>
            <person name="Chiamaka E.L."/>
            <person name="Frigard R.A."/>
            <person name="Pippel M."/>
            <person name="Attardo G.M."/>
            <person name="Benoit J.B."/>
            <person name="Bornberg-Bauer E."/>
            <person name="Tobe S.S."/>
        </authorList>
    </citation>
    <scope>NUCLEOTIDE SEQUENCE</scope>
    <source>
        <strain evidence="3">Stay&amp;Tobe</strain>
    </source>
</reference>
<proteinExistence type="predicted"/>
<name>A0AAD7ZZ14_DIPPU</name>
<sequence>MVCDISKKALRRCFGCLVIIVIVICLSSLGVSARNTSQVVSRGKSGLTIGSSRGREGSGVKIGSSDSRRRGEGIVLGNKTRDPSTVRGVVTSKPETGDNRTSSTPSALDENQVTIEVKSSSGMDPVPKTTKELLVGLVVPYKSFGTRDYTRSLFAEISRLQKKLKFFTKFHINPLIGMQPLTPSPTSE</sequence>
<feature type="region of interest" description="Disordered" evidence="1">
    <location>
        <begin position="42"/>
        <end position="108"/>
    </location>
</feature>
<gene>
    <name evidence="3" type="ORF">L9F63_017850</name>
</gene>